<proteinExistence type="predicted"/>
<dbReference type="AlphaFoldDB" id="A0A1B9XY67"/>
<dbReference type="STRING" id="447689.BA195_10095"/>
<sequence length="61" mass="7212">MLIDGINYKVEPIDFDENNDVEIGYIVKKQTGNDIQCFLDNTEIEIPEELKNYIKKYSFHN</sequence>
<accession>A0A1B9XY67</accession>
<dbReference type="Proteomes" id="UP000093186">
    <property type="component" value="Unassembled WGS sequence"/>
</dbReference>
<reference evidence="1 2" key="1">
    <citation type="submission" date="2016-06" db="EMBL/GenBank/DDBJ databases">
        <title>Draft Genome Sequence of Tenacibaculum soleae UCD-KL19.</title>
        <authorList>
            <person name="Eisen J.A."/>
            <person name="Coil D.A."/>
            <person name="Lujan K.M."/>
        </authorList>
    </citation>
    <scope>NUCLEOTIDE SEQUENCE [LARGE SCALE GENOMIC DNA]</scope>
    <source>
        <strain evidence="1 2">UCD-KL19</strain>
    </source>
</reference>
<evidence type="ECO:0000313" key="2">
    <source>
        <dbReference type="Proteomes" id="UP000093186"/>
    </source>
</evidence>
<dbReference type="RefSeq" id="WP_068705136.1">
    <property type="nucleotide sequence ID" value="NZ_MAKX01000013.1"/>
</dbReference>
<protein>
    <submittedName>
        <fullName evidence="1">Uncharacterized protein</fullName>
    </submittedName>
</protein>
<gene>
    <name evidence="1" type="ORF">BA195_10095</name>
</gene>
<organism evidence="1 2">
    <name type="scientific">Tenacibaculum soleae</name>
    <dbReference type="NCBI Taxonomy" id="447689"/>
    <lineage>
        <taxon>Bacteria</taxon>
        <taxon>Pseudomonadati</taxon>
        <taxon>Bacteroidota</taxon>
        <taxon>Flavobacteriia</taxon>
        <taxon>Flavobacteriales</taxon>
        <taxon>Flavobacteriaceae</taxon>
        <taxon>Tenacibaculum</taxon>
    </lineage>
</organism>
<name>A0A1B9XY67_9FLAO</name>
<evidence type="ECO:0000313" key="1">
    <source>
        <dbReference type="EMBL" id="OCK42517.1"/>
    </source>
</evidence>
<comment type="caution">
    <text evidence="1">The sequence shown here is derived from an EMBL/GenBank/DDBJ whole genome shotgun (WGS) entry which is preliminary data.</text>
</comment>
<keyword evidence="2" id="KW-1185">Reference proteome</keyword>
<dbReference type="EMBL" id="MAKX01000013">
    <property type="protein sequence ID" value="OCK42517.1"/>
    <property type="molecule type" value="Genomic_DNA"/>
</dbReference>